<comment type="subcellular location">
    <subcellularLocation>
        <location evidence="1">Membrane</location>
        <topology evidence="1">Multi-pass membrane protein</topology>
    </subcellularLocation>
</comment>
<evidence type="ECO:0000256" key="1">
    <source>
        <dbReference type="ARBA" id="ARBA00004141"/>
    </source>
</evidence>
<evidence type="ECO:0000256" key="4">
    <source>
        <dbReference type="ARBA" id="ARBA00022989"/>
    </source>
</evidence>
<dbReference type="PANTHER" id="PTHR38459">
    <property type="entry name" value="PROPHAGE BACTOPRENOL-LINKED GLUCOSE TRANSLOCASE HOMOLOG"/>
    <property type="match status" value="1"/>
</dbReference>
<evidence type="ECO:0000256" key="3">
    <source>
        <dbReference type="ARBA" id="ARBA00022692"/>
    </source>
</evidence>
<dbReference type="AlphaFoldDB" id="A0A6N7IZU6"/>
<feature type="region of interest" description="Disordered" evidence="6">
    <location>
        <begin position="144"/>
        <end position="164"/>
    </location>
</feature>
<gene>
    <name evidence="9" type="ORF">FRC54_05010</name>
</gene>
<evidence type="ECO:0000313" key="10">
    <source>
        <dbReference type="Proteomes" id="UP000460257"/>
    </source>
</evidence>
<comment type="caution">
    <text evidence="9">The sequence shown here is derived from an EMBL/GenBank/DDBJ whole genome shotgun (WGS) entry which is preliminary data.</text>
</comment>
<dbReference type="GO" id="GO:0005886">
    <property type="term" value="C:plasma membrane"/>
    <property type="evidence" value="ECO:0007669"/>
    <property type="project" value="TreeGrafter"/>
</dbReference>
<name>A0A6N7IZU6_9FIRM</name>
<organism evidence="9 10">
    <name type="scientific">Candidatus Weimeria bifida</name>
    <dbReference type="NCBI Taxonomy" id="2599074"/>
    <lineage>
        <taxon>Bacteria</taxon>
        <taxon>Bacillati</taxon>
        <taxon>Bacillota</taxon>
        <taxon>Clostridia</taxon>
        <taxon>Lachnospirales</taxon>
        <taxon>Lachnospiraceae</taxon>
        <taxon>Candidatus Weimeria</taxon>
    </lineage>
</organism>
<evidence type="ECO:0000259" key="8">
    <source>
        <dbReference type="Pfam" id="PF04138"/>
    </source>
</evidence>
<accession>A0A6N7IZU6</accession>
<dbReference type="GO" id="GO:0000271">
    <property type="term" value="P:polysaccharide biosynthetic process"/>
    <property type="evidence" value="ECO:0007669"/>
    <property type="project" value="InterPro"/>
</dbReference>
<protein>
    <submittedName>
        <fullName evidence="9">GtrA family protein</fullName>
    </submittedName>
</protein>
<keyword evidence="10" id="KW-1185">Reference proteome</keyword>
<evidence type="ECO:0000256" key="7">
    <source>
        <dbReference type="SAM" id="Phobius"/>
    </source>
</evidence>
<reference evidence="9" key="1">
    <citation type="journal article" date="2020" name="Appl. Environ. Microbiol.">
        <title>Medium-Chain Fatty Acid Synthesis by 'Candidatus Weimeria bifida' gen. nov., sp. nov., and 'Candidatus Pseudoramibacter fermentans' sp. nov.</title>
        <authorList>
            <person name="Scarborough M.J."/>
            <person name="Myers K.S."/>
            <person name="Donohue T.J."/>
            <person name="Noguera D.R."/>
        </authorList>
    </citation>
    <scope>NUCLEOTIDE SEQUENCE</scope>
    <source>
        <strain evidence="9">LCO1.1</strain>
    </source>
</reference>
<comment type="similarity">
    <text evidence="2">Belongs to the GtrA family.</text>
</comment>
<sequence length="164" mass="18283">MENQKNKHSYLHGLIDGSTVRFIIVGLINTLVGSGTMFILYNALHCGYWFSTAMNYVVGSIVSYFLNKYFTFKSNKKSGREIVRFIVNISICYLVAYGLAKPLVKLVLSGAGEKVRGNAAMLVGMVLFVGMNYIGQKFFVFKKDSDSENEGKDSNEEKTSDEGK</sequence>
<feature type="transmembrane region" description="Helical" evidence="7">
    <location>
        <begin position="119"/>
        <end position="135"/>
    </location>
</feature>
<dbReference type="InterPro" id="IPR051401">
    <property type="entry name" value="GtrA_CellWall_Glycosyl"/>
</dbReference>
<evidence type="ECO:0000256" key="2">
    <source>
        <dbReference type="ARBA" id="ARBA00009399"/>
    </source>
</evidence>
<feature type="transmembrane region" description="Helical" evidence="7">
    <location>
        <begin position="82"/>
        <end position="99"/>
    </location>
</feature>
<evidence type="ECO:0000256" key="6">
    <source>
        <dbReference type="SAM" id="MobiDB-lite"/>
    </source>
</evidence>
<evidence type="ECO:0000256" key="5">
    <source>
        <dbReference type="ARBA" id="ARBA00023136"/>
    </source>
</evidence>
<feature type="domain" description="GtrA/DPMS transmembrane" evidence="8">
    <location>
        <begin position="21"/>
        <end position="141"/>
    </location>
</feature>
<dbReference type="Proteomes" id="UP000460257">
    <property type="component" value="Unassembled WGS sequence"/>
</dbReference>
<dbReference type="PANTHER" id="PTHR38459:SF1">
    <property type="entry name" value="PROPHAGE BACTOPRENOL-LINKED GLUCOSE TRANSLOCASE HOMOLOG"/>
    <property type="match status" value="1"/>
</dbReference>
<dbReference type="EMBL" id="VOGC01000004">
    <property type="protein sequence ID" value="MQN01292.1"/>
    <property type="molecule type" value="Genomic_DNA"/>
</dbReference>
<keyword evidence="4 7" id="KW-1133">Transmembrane helix</keyword>
<evidence type="ECO:0000313" key="9">
    <source>
        <dbReference type="EMBL" id="MQN01292.1"/>
    </source>
</evidence>
<proteinExistence type="inferred from homology"/>
<feature type="transmembrane region" description="Helical" evidence="7">
    <location>
        <begin position="47"/>
        <end position="70"/>
    </location>
</feature>
<feature type="transmembrane region" description="Helical" evidence="7">
    <location>
        <begin position="20"/>
        <end position="41"/>
    </location>
</feature>
<keyword evidence="5 7" id="KW-0472">Membrane</keyword>
<dbReference type="Pfam" id="PF04138">
    <property type="entry name" value="GtrA_DPMS_TM"/>
    <property type="match status" value="1"/>
</dbReference>
<keyword evidence="3 7" id="KW-0812">Transmembrane</keyword>
<dbReference type="InterPro" id="IPR007267">
    <property type="entry name" value="GtrA_DPMS_TM"/>
</dbReference>